<feature type="compositionally biased region" description="Basic and acidic residues" evidence="1">
    <location>
        <begin position="605"/>
        <end position="617"/>
    </location>
</feature>
<reference evidence="2 3" key="1">
    <citation type="submission" date="2019-03" db="EMBL/GenBank/DDBJ databases">
        <authorList>
            <person name="Sebastian G."/>
            <person name="Baumann P."/>
            <person name="Ruckert C."/>
            <person name="Kalinowski J."/>
            <person name="Nebel B."/>
            <person name="Takors R."/>
            <person name="Blombach B."/>
        </authorList>
    </citation>
    <scope>NUCLEOTIDE SEQUENCE [LARGE SCALE GENOMIC DNA]</scope>
    <source>
        <strain evidence="2 3">DSM 1084</strain>
    </source>
</reference>
<feature type="region of interest" description="Disordered" evidence="1">
    <location>
        <begin position="598"/>
        <end position="617"/>
    </location>
</feature>
<dbReference type="Gene3D" id="3.40.50.200">
    <property type="entry name" value="Peptidase S8/S53 domain"/>
    <property type="match status" value="1"/>
</dbReference>
<dbReference type="InterPro" id="IPR036852">
    <property type="entry name" value="Peptidase_S8/S53_dom_sf"/>
</dbReference>
<evidence type="ECO:0000313" key="2">
    <source>
        <dbReference type="EMBL" id="QBM28030.1"/>
    </source>
</evidence>
<evidence type="ECO:0008006" key="4">
    <source>
        <dbReference type="Google" id="ProtNLM"/>
    </source>
</evidence>
<name>A0A4P6WWV4_HYDPS</name>
<accession>A0A4P6WWV4</accession>
<dbReference type="Proteomes" id="UP000293912">
    <property type="component" value="Chromosome"/>
</dbReference>
<dbReference type="EMBL" id="CP037867">
    <property type="protein sequence ID" value="QBM28030.1"/>
    <property type="molecule type" value="Genomic_DNA"/>
</dbReference>
<keyword evidence="3" id="KW-1185">Reference proteome</keyword>
<dbReference type="SUPFAM" id="SSF52743">
    <property type="entry name" value="Subtilisin-like"/>
    <property type="match status" value="1"/>
</dbReference>
<dbReference type="RefSeq" id="WP_133156514.1">
    <property type="nucleotide sequence ID" value="NZ_CP037867.1"/>
</dbReference>
<organism evidence="2 3">
    <name type="scientific">Hydrogenophaga pseudoflava</name>
    <name type="common">Pseudomonas carboxydoflava</name>
    <dbReference type="NCBI Taxonomy" id="47421"/>
    <lineage>
        <taxon>Bacteria</taxon>
        <taxon>Pseudomonadati</taxon>
        <taxon>Pseudomonadota</taxon>
        <taxon>Betaproteobacteria</taxon>
        <taxon>Burkholderiales</taxon>
        <taxon>Comamonadaceae</taxon>
        <taxon>Hydrogenophaga</taxon>
    </lineage>
</organism>
<feature type="region of interest" description="Disordered" evidence="1">
    <location>
        <begin position="189"/>
        <end position="220"/>
    </location>
</feature>
<gene>
    <name evidence="2" type="ORF">HPF_10055</name>
</gene>
<feature type="region of interest" description="Disordered" evidence="1">
    <location>
        <begin position="1"/>
        <end position="22"/>
    </location>
</feature>
<evidence type="ECO:0000313" key="3">
    <source>
        <dbReference type="Proteomes" id="UP000293912"/>
    </source>
</evidence>
<sequence length="665" mass="71870">MSGARAPQPWQPLPKGEVTGTDWSLPGSIEGADPYLAWAEADHFEGYRLGEGLAAQPRWLPIIIELHPGFGIQDLLQASDIKWLQVPKAYLLLPGLRFCTARARKGFFKEMRKRSDLAGIVRRYELGLPVEEHTGPLTDPALPGDAVPPCPDRVGGKVIGIIDGGLAMANAAFLKPDGQPRVRHFWRQDEFDGPHGPGMGRHLRSRLDPRRAGPTPSVMGYGHELTAADIRAAMDRFTRNGAVDEDDLYDYLQCWDLKHPVNHGTVVASLAAGPWLATARMSSAAHTPDMTPSHDEASRAPLIAVQLDWSNVIDTSGGAMNVSVLDALMFILNRVTADAKLVVNISWGTLAGPHDGTSVLEAAIDHLIALCTPERLQVFIPAGNGYQDRTHVNRTLLPGGNAAELHWHIQPDDRTQSFLELWLGDPDLPEEALQDIRIEVTLPGGQVLEPMTVGNAGCWPSTTAPQLALVFPRKTALGRHGTCALLALCPTASLHPEDRLAPAGVWQVKVHNGGLNPVVLDAYVERDDVAQGTYTGARQSAMLDRFYDTSGNIDSFIDHPDNPTPIRRGGVFNSIGTGQRSVSVGGIRFASSAFDPAARYSPRLPDPDASRLPQRDGVKKVPDELAVSDESTALWGVLGAGSRSGSSVRMYGTSCAAPQIARERL</sequence>
<protein>
    <recommendedName>
        <fullName evidence="4">Peptidase S8/S53 domain-containing protein</fullName>
    </recommendedName>
</protein>
<dbReference type="AlphaFoldDB" id="A0A4P6WWV4"/>
<dbReference type="GO" id="GO:0006508">
    <property type="term" value="P:proteolysis"/>
    <property type="evidence" value="ECO:0007669"/>
    <property type="project" value="InterPro"/>
</dbReference>
<proteinExistence type="predicted"/>
<dbReference type="KEGG" id="hpse:HPF_10055"/>
<dbReference type="GO" id="GO:0004252">
    <property type="term" value="F:serine-type endopeptidase activity"/>
    <property type="evidence" value="ECO:0007669"/>
    <property type="project" value="InterPro"/>
</dbReference>
<evidence type="ECO:0000256" key="1">
    <source>
        <dbReference type="SAM" id="MobiDB-lite"/>
    </source>
</evidence>